<evidence type="ECO:0000256" key="2">
    <source>
        <dbReference type="ARBA" id="ARBA00022517"/>
    </source>
</evidence>
<dbReference type="CDD" id="cd01734">
    <property type="entry name" value="YlxS_C"/>
    <property type="match status" value="1"/>
</dbReference>
<accession>A0A133XQH1</accession>
<dbReference type="Pfam" id="PF17384">
    <property type="entry name" value="DUF150_C"/>
    <property type="match status" value="1"/>
</dbReference>
<sequence length="157" mass="17881">MAKVVDVVRELIESELQAQGYELFDLTFSKEGKEWYLRVYIDKPGGVTLDDCVDASEAISAIVDQAEPDPIPQAYYLEVSSPGAERPLKTEADIQKAIGQWVHLNFYKEYQGHKQVEGKLLQADEEAFTLETKDKTRRLEGVYPRKNVSLIRLAIEF</sequence>
<comment type="caution">
    <text evidence="6">The sequence shown here is derived from an EMBL/GenBank/DDBJ whole genome shotgun (WGS) entry which is preliminary data.</text>
</comment>
<dbReference type="PANTHER" id="PTHR33867:SF1">
    <property type="entry name" value="RIBOSOME MATURATION FACTOR RIMP"/>
    <property type="match status" value="1"/>
</dbReference>
<dbReference type="GO" id="GO:0006412">
    <property type="term" value="P:translation"/>
    <property type="evidence" value="ECO:0007669"/>
    <property type="project" value="TreeGrafter"/>
</dbReference>
<dbReference type="Gene3D" id="2.30.30.180">
    <property type="entry name" value="Ribosome maturation factor RimP, C-terminal domain"/>
    <property type="match status" value="1"/>
</dbReference>
<dbReference type="GO" id="GO:0005829">
    <property type="term" value="C:cytosol"/>
    <property type="evidence" value="ECO:0007669"/>
    <property type="project" value="TreeGrafter"/>
</dbReference>
<dbReference type="SUPFAM" id="SSF74942">
    <property type="entry name" value="YhbC-like, C-terminal domain"/>
    <property type="match status" value="1"/>
</dbReference>
<evidence type="ECO:0000313" key="9">
    <source>
        <dbReference type="Proteomes" id="UP000234775"/>
    </source>
</evidence>
<comment type="subcellular location">
    <subcellularLocation>
        <location evidence="3">Cytoplasm</location>
    </subcellularLocation>
</comment>
<keyword evidence="1 3" id="KW-0963">Cytoplasm</keyword>
<dbReference type="NCBIfam" id="NF000928">
    <property type="entry name" value="PRK00092.1-2"/>
    <property type="match status" value="1"/>
</dbReference>
<comment type="function">
    <text evidence="3">Required for maturation of 30S ribosomal subunits.</text>
</comment>
<dbReference type="FunFam" id="3.30.300.70:FF:000001">
    <property type="entry name" value="Ribosome maturation factor RimP"/>
    <property type="match status" value="1"/>
</dbReference>
<keyword evidence="2 3" id="KW-0690">Ribosome biogenesis</keyword>
<dbReference type="Proteomes" id="UP000234775">
    <property type="component" value="Unassembled WGS sequence"/>
</dbReference>
<feature type="domain" description="Ribosome maturation factor RimP N-terminal" evidence="4">
    <location>
        <begin position="12"/>
        <end position="85"/>
    </location>
</feature>
<dbReference type="STRING" id="87541.AWM71_07000"/>
<dbReference type="InterPro" id="IPR003728">
    <property type="entry name" value="Ribosome_maturation_RimP"/>
</dbReference>
<evidence type="ECO:0000313" key="7">
    <source>
        <dbReference type="EMBL" id="PKY91322.1"/>
    </source>
</evidence>
<reference evidence="6 8" key="1">
    <citation type="submission" date="2016-01" db="EMBL/GenBank/DDBJ databases">
        <authorList>
            <person name="Oliw E.H."/>
        </authorList>
    </citation>
    <scope>NUCLEOTIDE SEQUENCE [LARGE SCALE GENOMIC DNA]</scope>
    <source>
        <strain evidence="6 8">KA00635</strain>
    </source>
</reference>
<dbReference type="OrthoDB" id="9805006at2"/>
<evidence type="ECO:0000313" key="6">
    <source>
        <dbReference type="EMBL" id="KXB33189.1"/>
    </source>
</evidence>
<dbReference type="EMBL" id="LSCQ01000102">
    <property type="protein sequence ID" value="KXB33189.1"/>
    <property type="molecule type" value="Genomic_DNA"/>
</dbReference>
<dbReference type="RefSeq" id="WP_060937344.1">
    <property type="nucleotide sequence ID" value="NZ_KQ959338.1"/>
</dbReference>
<feature type="domain" description="Ribosome maturation factor RimP C-terminal" evidence="5">
    <location>
        <begin position="88"/>
        <end position="157"/>
    </location>
</feature>
<gene>
    <name evidence="3" type="primary">rimP</name>
    <name evidence="7" type="ORF">CYJ27_04390</name>
    <name evidence="6" type="ORF">HMPREF3187_01713</name>
</gene>
<dbReference type="Gene3D" id="3.30.300.70">
    <property type="entry name" value="RimP-like superfamily, N-terminal"/>
    <property type="match status" value="1"/>
</dbReference>
<dbReference type="GO" id="GO:0000028">
    <property type="term" value="P:ribosomal small subunit assembly"/>
    <property type="evidence" value="ECO:0007669"/>
    <property type="project" value="TreeGrafter"/>
</dbReference>
<dbReference type="AlphaFoldDB" id="A0A133XQH1"/>
<comment type="similarity">
    <text evidence="3">Belongs to the RimP family.</text>
</comment>
<dbReference type="EMBL" id="PKGZ01000003">
    <property type="protein sequence ID" value="PKY91322.1"/>
    <property type="molecule type" value="Genomic_DNA"/>
</dbReference>
<dbReference type="Pfam" id="PF02576">
    <property type="entry name" value="RimP_N"/>
    <property type="match status" value="1"/>
</dbReference>
<dbReference type="Proteomes" id="UP000070422">
    <property type="component" value="Unassembled WGS sequence"/>
</dbReference>
<evidence type="ECO:0000313" key="8">
    <source>
        <dbReference type="Proteomes" id="UP000070422"/>
    </source>
</evidence>
<dbReference type="SUPFAM" id="SSF75420">
    <property type="entry name" value="YhbC-like, N-terminal domain"/>
    <property type="match status" value="1"/>
</dbReference>
<dbReference type="InterPro" id="IPR028998">
    <property type="entry name" value="RimP_C"/>
</dbReference>
<dbReference type="PATRIC" id="fig|87541.4.peg.1693"/>
<dbReference type="InterPro" id="IPR028989">
    <property type="entry name" value="RimP_N"/>
</dbReference>
<name>A0A133XQH1_9LACT</name>
<dbReference type="PANTHER" id="PTHR33867">
    <property type="entry name" value="RIBOSOME MATURATION FACTOR RIMP"/>
    <property type="match status" value="1"/>
</dbReference>
<reference evidence="7 9" key="2">
    <citation type="submission" date="2017-12" db="EMBL/GenBank/DDBJ databases">
        <title>Phylogenetic diversity of female urinary microbiome.</title>
        <authorList>
            <person name="Thomas-White K."/>
            <person name="Wolfe A.J."/>
        </authorList>
    </citation>
    <scope>NUCLEOTIDE SEQUENCE [LARGE SCALE GENOMIC DNA]</scope>
    <source>
        <strain evidence="7 9">UMB0844</strain>
    </source>
</reference>
<evidence type="ECO:0000259" key="4">
    <source>
        <dbReference type="Pfam" id="PF02576"/>
    </source>
</evidence>
<evidence type="ECO:0000256" key="1">
    <source>
        <dbReference type="ARBA" id="ARBA00022490"/>
    </source>
</evidence>
<dbReference type="InterPro" id="IPR035956">
    <property type="entry name" value="RimP_N_sf"/>
</dbReference>
<keyword evidence="9" id="KW-1185">Reference proteome</keyword>
<dbReference type="HAMAP" id="MF_01077">
    <property type="entry name" value="RimP"/>
    <property type="match status" value="1"/>
</dbReference>
<dbReference type="InterPro" id="IPR036847">
    <property type="entry name" value="RimP_C_sf"/>
</dbReference>
<evidence type="ECO:0000256" key="3">
    <source>
        <dbReference type="HAMAP-Rule" id="MF_01077"/>
    </source>
</evidence>
<evidence type="ECO:0000259" key="5">
    <source>
        <dbReference type="Pfam" id="PF17384"/>
    </source>
</evidence>
<organism evidence="6 8">
    <name type="scientific">Aerococcus christensenii</name>
    <dbReference type="NCBI Taxonomy" id="87541"/>
    <lineage>
        <taxon>Bacteria</taxon>
        <taxon>Bacillati</taxon>
        <taxon>Bacillota</taxon>
        <taxon>Bacilli</taxon>
        <taxon>Lactobacillales</taxon>
        <taxon>Aerococcaceae</taxon>
        <taxon>Aerococcus</taxon>
    </lineage>
</organism>
<proteinExistence type="inferred from homology"/>
<protein>
    <recommendedName>
        <fullName evidence="3">Ribosome maturation factor RimP</fullName>
    </recommendedName>
</protein>